<evidence type="ECO:0000256" key="2">
    <source>
        <dbReference type="ARBA" id="ARBA00022645"/>
    </source>
</evidence>
<comment type="similarity">
    <text evidence="1 7">Belongs to the peptidase S10 family.</text>
</comment>
<dbReference type="Proteomes" id="UP000076738">
    <property type="component" value="Unassembled WGS sequence"/>
</dbReference>
<dbReference type="PROSITE" id="PS00560">
    <property type="entry name" value="CARBOXYPEPT_SER_HIS"/>
    <property type="match status" value="1"/>
</dbReference>
<keyword evidence="9" id="KW-1185">Reference proteome</keyword>
<dbReference type="GO" id="GO:0000324">
    <property type="term" value="C:fungal-type vacuole"/>
    <property type="evidence" value="ECO:0007669"/>
    <property type="project" value="TreeGrafter"/>
</dbReference>
<gene>
    <name evidence="8" type="ORF">CALVIDRAFT_514388</name>
</gene>
<keyword evidence="4 7" id="KW-0732">Signal</keyword>
<evidence type="ECO:0000256" key="4">
    <source>
        <dbReference type="ARBA" id="ARBA00022729"/>
    </source>
</evidence>
<organism evidence="8 9">
    <name type="scientific">Calocera viscosa (strain TUFC12733)</name>
    <dbReference type="NCBI Taxonomy" id="1330018"/>
    <lineage>
        <taxon>Eukaryota</taxon>
        <taxon>Fungi</taxon>
        <taxon>Dikarya</taxon>
        <taxon>Basidiomycota</taxon>
        <taxon>Agaricomycotina</taxon>
        <taxon>Dacrymycetes</taxon>
        <taxon>Dacrymycetales</taxon>
        <taxon>Dacrymycetaceae</taxon>
        <taxon>Calocera</taxon>
    </lineage>
</organism>
<dbReference type="SUPFAM" id="SSF53474">
    <property type="entry name" value="alpha/beta-Hydrolases"/>
    <property type="match status" value="1"/>
</dbReference>
<keyword evidence="6" id="KW-0325">Glycoprotein</keyword>
<keyword evidence="2 7" id="KW-0121">Carboxypeptidase</keyword>
<dbReference type="InterPro" id="IPR033124">
    <property type="entry name" value="Ser_caboxypep_his_AS"/>
</dbReference>
<protein>
    <recommendedName>
        <fullName evidence="7">Carboxypeptidase</fullName>
        <ecNumber evidence="7">3.4.16.-</ecNumber>
    </recommendedName>
</protein>
<dbReference type="PANTHER" id="PTHR11802:SF113">
    <property type="entry name" value="SERINE CARBOXYPEPTIDASE CTSA-4.1"/>
    <property type="match status" value="1"/>
</dbReference>
<keyword evidence="3 7" id="KW-0645">Protease</keyword>
<dbReference type="GO" id="GO:0004185">
    <property type="term" value="F:serine-type carboxypeptidase activity"/>
    <property type="evidence" value="ECO:0007669"/>
    <property type="project" value="UniProtKB-UniRule"/>
</dbReference>
<evidence type="ECO:0000256" key="3">
    <source>
        <dbReference type="ARBA" id="ARBA00022670"/>
    </source>
</evidence>
<dbReference type="STRING" id="1330018.A0A167MCY9"/>
<dbReference type="EC" id="3.4.16.-" evidence="7"/>
<dbReference type="PROSITE" id="PS00131">
    <property type="entry name" value="CARBOXYPEPT_SER_SER"/>
    <property type="match status" value="1"/>
</dbReference>
<dbReference type="OrthoDB" id="443318at2759"/>
<dbReference type="InterPro" id="IPR001563">
    <property type="entry name" value="Peptidase_S10"/>
</dbReference>
<dbReference type="Gene3D" id="1.10.287.410">
    <property type="match status" value="1"/>
</dbReference>
<dbReference type="Pfam" id="PF00450">
    <property type="entry name" value="Peptidase_S10"/>
    <property type="match status" value="1"/>
</dbReference>
<accession>A0A167MCY9</accession>
<evidence type="ECO:0000313" key="9">
    <source>
        <dbReference type="Proteomes" id="UP000076738"/>
    </source>
</evidence>
<proteinExistence type="inferred from homology"/>
<dbReference type="GO" id="GO:0006508">
    <property type="term" value="P:proteolysis"/>
    <property type="evidence" value="ECO:0007669"/>
    <property type="project" value="UniProtKB-KW"/>
</dbReference>
<evidence type="ECO:0000313" key="8">
    <source>
        <dbReference type="EMBL" id="KZO96587.1"/>
    </source>
</evidence>
<feature type="signal peptide" evidence="7">
    <location>
        <begin position="1"/>
        <end position="16"/>
    </location>
</feature>
<dbReference type="PRINTS" id="PR00724">
    <property type="entry name" value="CRBOXYPTASEC"/>
</dbReference>
<reference evidence="8 9" key="1">
    <citation type="journal article" date="2016" name="Mol. Biol. Evol.">
        <title>Comparative Genomics of Early-Diverging Mushroom-Forming Fungi Provides Insights into the Origins of Lignocellulose Decay Capabilities.</title>
        <authorList>
            <person name="Nagy L.G."/>
            <person name="Riley R."/>
            <person name="Tritt A."/>
            <person name="Adam C."/>
            <person name="Daum C."/>
            <person name="Floudas D."/>
            <person name="Sun H."/>
            <person name="Yadav J.S."/>
            <person name="Pangilinan J."/>
            <person name="Larsson K.H."/>
            <person name="Matsuura K."/>
            <person name="Barry K."/>
            <person name="Labutti K."/>
            <person name="Kuo R."/>
            <person name="Ohm R.A."/>
            <person name="Bhattacharya S.S."/>
            <person name="Shirouzu T."/>
            <person name="Yoshinaga Y."/>
            <person name="Martin F.M."/>
            <person name="Grigoriev I.V."/>
            <person name="Hibbett D.S."/>
        </authorList>
    </citation>
    <scope>NUCLEOTIDE SEQUENCE [LARGE SCALE GENOMIC DNA]</scope>
    <source>
        <strain evidence="8 9">TUFC12733</strain>
    </source>
</reference>
<dbReference type="PANTHER" id="PTHR11802">
    <property type="entry name" value="SERINE PROTEASE FAMILY S10 SERINE CARBOXYPEPTIDASE"/>
    <property type="match status" value="1"/>
</dbReference>
<name>A0A167MCY9_CALVF</name>
<dbReference type="AlphaFoldDB" id="A0A167MCY9"/>
<keyword evidence="5 7" id="KW-0378">Hydrolase</keyword>
<evidence type="ECO:0000256" key="1">
    <source>
        <dbReference type="ARBA" id="ARBA00009431"/>
    </source>
</evidence>
<sequence>MYGYRLIALLTALAAAIQLPLHFNPSYGSPSLEQAAPPFSLVQEYSLSDLSSDQYTTLTHDKFAGYAVRIKQTEGWCDPSVRSWTGYLDVDGGAKHLFFYFFESRRAPTEDPLLMWINGGPGCSASLGLFMELGPCKVNEHGNDSIPRVESWNEQANVFFLDQPVGVGFSYADFGEVVETTEDAARNVAAFIWLFTQTFKEYQGREFHMAGESYGGRYLPVFASEIVDQNRRASANGLQEINLQSVMIGNGDTDHLNMYPAIYEMLCTHASLPPVMSIGQCVRMKRALPRCMQMTTASCIDVKDELACRAAMMFCSAELEEPFFASDTNPYDISKSCEGDGPAYETMCYPDTWRVGAYLNMNTTRRLLGINDNVTKFTACSSDVQARFERRLDRVAPNPYYIAGLLERGVSVLIYVGVYDPICNWIANKRWTEELEWLGKQSYNAQPTRQWYVDGEPAGITKGWKGLTYANIAGAGHMVPYDKPVQALAMVNRWLANRTL</sequence>
<evidence type="ECO:0000256" key="7">
    <source>
        <dbReference type="RuleBase" id="RU361156"/>
    </source>
</evidence>
<dbReference type="EMBL" id="KV417283">
    <property type="protein sequence ID" value="KZO96587.1"/>
    <property type="molecule type" value="Genomic_DNA"/>
</dbReference>
<evidence type="ECO:0000256" key="6">
    <source>
        <dbReference type="ARBA" id="ARBA00023180"/>
    </source>
</evidence>
<evidence type="ECO:0000256" key="5">
    <source>
        <dbReference type="ARBA" id="ARBA00022801"/>
    </source>
</evidence>
<dbReference type="InterPro" id="IPR029058">
    <property type="entry name" value="AB_hydrolase_fold"/>
</dbReference>
<feature type="chain" id="PRO_5007749229" description="Carboxypeptidase" evidence="7">
    <location>
        <begin position="17"/>
        <end position="500"/>
    </location>
</feature>
<dbReference type="Gene3D" id="3.40.50.1820">
    <property type="entry name" value="alpha/beta hydrolase"/>
    <property type="match status" value="1"/>
</dbReference>
<dbReference type="InterPro" id="IPR018202">
    <property type="entry name" value="Ser_caboxypep_ser_AS"/>
</dbReference>